<proteinExistence type="predicted"/>
<accession>A0ACB8S4G5</accession>
<dbReference type="EMBL" id="MU275856">
    <property type="protein sequence ID" value="KAI0050976.1"/>
    <property type="molecule type" value="Genomic_DNA"/>
</dbReference>
<evidence type="ECO:0000313" key="2">
    <source>
        <dbReference type="Proteomes" id="UP000814033"/>
    </source>
</evidence>
<organism evidence="1 2">
    <name type="scientific">Auriscalpium vulgare</name>
    <dbReference type="NCBI Taxonomy" id="40419"/>
    <lineage>
        <taxon>Eukaryota</taxon>
        <taxon>Fungi</taxon>
        <taxon>Dikarya</taxon>
        <taxon>Basidiomycota</taxon>
        <taxon>Agaricomycotina</taxon>
        <taxon>Agaricomycetes</taxon>
        <taxon>Russulales</taxon>
        <taxon>Auriscalpiaceae</taxon>
        <taxon>Auriscalpium</taxon>
    </lineage>
</organism>
<protein>
    <submittedName>
        <fullName evidence="1">Uncharacterized protein</fullName>
    </submittedName>
</protein>
<keyword evidence="2" id="KW-1185">Reference proteome</keyword>
<evidence type="ECO:0000313" key="1">
    <source>
        <dbReference type="EMBL" id="KAI0050976.1"/>
    </source>
</evidence>
<comment type="caution">
    <text evidence="1">The sequence shown here is derived from an EMBL/GenBank/DDBJ whole genome shotgun (WGS) entry which is preliminary data.</text>
</comment>
<reference evidence="1" key="1">
    <citation type="submission" date="2021-02" db="EMBL/GenBank/DDBJ databases">
        <authorList>
            <consortium name="DOE Joint Genome Institute"/>
            <person name="Ahrendt S."/>
            <person name="Looney B.P."/>
            <person name="Miyauchi S."/>
            <person name="Morin E."/>
            <person name="Drula E."/>
            <person name="Courty P.E."/>
            <person name="Chicoki N."/>
            <person name="Fauchery L."/>
            <person name="Kohler A."/>
            <person name="Kuo A."/>
            <person name="Labutti K."/>
            <person name="Pangilinan J."/>
            <person name="Lipzen A."/>
            <person name="Riley R."/>
            <person name="Andreopoulos W."/>
            <person name="He G."/>
            <person name="Johnson J."/>
            <person name="Barry K.W."/>
            <person name="Grigoriev I.V."/>
            <person name="Nagy L."/>
            <person name="Hibbett D."/>
            <person name="Henrissat B."/>
            <person name="Matheny P.B."/>
            <person name="Labbe J."/>
            <person name="Martin F."/>
        </authorList>
    </citation>
    <scope>NUCLEOTIDE SEQUENCE</scope>
    <source>
        <strain evidence="1">FP105234-sp</strain>
    </source>
</reference>
<dbReference type="Proteomes" id="UP000814033">
    <property type="component" value="Unassembled WGS sequence"/>
</dbReference>
<reference evidence="1" key="2">
    <citation type="journal article" date="2022" name="New Phytol.">
        <title>Evolutionary transition to the ectomycorrhizal habit in the genomes of a hyperdiverse lineage of mushroom-forming fungi.</title>
        <authorList>
            <person name="Looney B."/>
            <person name="Miyauchi S."/>
            <person name="Morin E."/>
            <person name="Drula E."/>
            <person name="Courty P.E."/>
            <person name="Kohler A."/>
            <person name="Kuo A."/>
            <person name="LaButti K."/>
            <person name="Pangilinan J."/>
            <person name="Lipzen A."/>
            <person name="Riley R."/>
            <person name="Andreopoulos W."/>
            <person name="He G."/>
            <person name="Johnson J."/>
            <person name="Nolan M."/>
            <person name="Tritt A."/>
            <person name="Barry K.W."/>
            <person name="Grigoriev I.V."/>
            <person name="Nagy L.G."/>
            <person name="Hibbett D."/>
            <person name="Henrissat B."/>
            <person name="Matheny P.B."/>
            <person name="Labbe J."/>
            <person name="Martin F.M."/>
        </authorList>
    </citation>
    <scope>NUCLEOTIDE SEQUENCE</scope>
    <source>
        <strain evidence="1">FP105234-sp</strain>
    </source>
</reference>
<name>A0ACB8S4G5_9AGAM</name>
<gene>
    <name evidence="1" type="ORF">FA95DRAFT_1555017</name>
</gene>
<sequence length="205" mass="22488">MYCTATQSKQHFSSATANTPMATSRHPTSQFVAEDFLICGGSILFRNVPPSPAPLEVCLLLHGKRNEWLLPKGRKDRGEALPAAAVRETYEETGFPCALLPVTMPTRAPLPGAQTKDAVDVVHGCSEPFMMTLRHVADANVKLIWWYVTVQTGEKVAGTQTAVEDYTSEFMSVDEAIRRAAFQSDRDVIARAAQLVRQTYGDGQS</sequence>